<dbReference type="InterPro" id="IPR036397">
    <property type="entry name" value="RNaseH_sf"/>
</dbReference>
<dbReference type="InterPro" id="IPR001969">
    <property type="entry name" value="Aspartic_peptidase_AS"/>
</dbReference>
<dbReference type="GO" id="GO:0004519">
    <property type="term" value="F:endonuclease activity"/>
    <property type="evidence" value="ECO:0007669"/>
    <property type="project" value="UniProtKB-KW"/>
</dbReference>
<name>U6LVD4_9EIME</name>
<dbReference type="Proteomes" id="UP000030750">
    <property type="component" value="Unassembled WGS sequence"/>
</dbReference>
<evidence type="ECO:0000256" key="14">
    <source>
        <dbReference type="ARBA" id="ARBA00023125"/>
    </source>
</evidence>
<dbReference type="PROSITE" id="PS00141">
    <property type="entry name" value="ASP_PROTEASE"/>
    <property type="match status" value="1"/>
</dbReference>
<evidence type="ECO:0000259" key="17">
    <source>
        <dbReference type="PROSITE" id="PS50994"/>
    </source>
</evidence>
<organism evidence="18 19">
    <name type="scientific">Eimeria brunetti</name>
    <dbReference type="NCBI Taxonomy" id="51314"/>
    <lineage>
        <taxon>Eukaryota</taxon>
        <taxon>Sar</taxon>
        <taxon>Alveolata</taxon>
        <taxon>Apicomplexa</taxon>
        <taxon>Conoidasida</taxon>
        <taxon>Coccidia</taxon>
        <taxon>Eucoccidiorida</taxon>
        <taxon>Eimeriorina</taxon>
        <taxon>Eimeriidae</taxon>
        <taxon>Eimeria</taxon>
    </lineage>
</organism>
<dbReference type="InterPro" id="IPR043128">
    <property type="entry name" value="Rev_trsase/Diguanyl_cyclase"/>
</dbReference>
<feature type="region of interest" description="Disordered" evidence="16">
    <location>
        <begin position="675"/>
        <end position="790"/>
    </location>
</feature>
<feature type="compositionally biased region" description="Polar residues" evidence="16">
    <location>
        <begin position="686"/>
        <end position="695"/>
    </location>
</feature>
<reference evidence="18" key="1">
    <citation type="submission" date="2013-10" db="EMBL/GenBank/DDBJ databases">
        <title>Genomic analysis of the causative agents of coccidiosis in chickens.</title>
        <authorList>
            <person name="Reid A.J."/>
            <person name="Blake D."/>
            <person name="Billington K."/>
            <person name="Browne H."/>
            <person name="Dunn M."/>
            <person name="Hung S."/>
            <person name="Kawahara F."/>
            <person name="Miranda-Saavedra D."/>
            <person name="Mourier T."/>
            <person name="Nagra H."/>
            <person name="Otto T.D."/>
            <person name="Rawlings N."/>
            <person name="Sanchez A."/>
            <person name="Sanders M."/>
            <person name="Subramaniam C."/>
            <person name="Tay Y."/>
            <person name="Dear P."/>
            <person name="Doerig C."/>
            <person name="Gruber A."/>
            <person name="Parkinson J."/>
            <person name="Shirley M."/>
            <person name="Wan K.L."/>
            <person name="Berriman M."/>
            <person name="Tomley F."/>
            <person name="Pain A."/>
        </authorList>
    </citation>
    <scope>NUCLEOTIDE SEQUENCE [LARGE SCALE GENOMIC DNA]</scope>
    <source>
        <strain evidence="18">Houghton</strain>
    </source>
</reference>
<keyword evidence="5" id="KW-0540">Nuclease</keyword>
<keyword evidence="4" id="KW-0548">Nucleotidyltransferase</keyword>
<evidence type="ECO:0000256" key="15">
    <source>
        <dbReference type="ARBA" id="ARBA00023172"/>
    </source>
</evidence>
<dbReference type="Gene3D" id="3.10.10.10">
    <property type="entry name" value="HIV Type 1 Reverse Transcriptase, subunit A, domain 1"/>
    <property type="match status" value="1"/>
</dbReference>
<dbReference type="Gene3D" id="1.10.340.70">
    <property type="match status" value="1"/>
</dbReference>
<dbReference type="GO" id="GO:0003964">
    <property type="term" value="F:RNA-directed DNA polymerase activity"/>
    <property type="evidence" value="ECO:0007669"/>
    <property type="project" value="UniProtKB-KW"/>
</dbReference>
<keyword evidence="14" id="KW-0238">DNA-binding</keyword>
<dbReference type="InterPro" id="IPR001584">
    <property type="entry name" value="Integrase_cat-core"/>
</dbReference>
<keyword evidence="13" id="KW-0239">DNA-directed DNA polymerase</keyword>
<evidence type="ECO:0000313" key="18">
    <source>
        <dbReference type="EMBL" id="CDJ54096.1"/>
    </source>
</evidence>
<dbReference type="Pfam" id="PF17917">
    <property type="entry name" value="RT_RNaseH"/>
    <property type="match status" value="1"/>
</dbReference>
<feature type="compositionally biased region" description="Pro residues" evidence="16">
    <location>
        <begin position="732"/>
        <end position="747"/>
    </location>
</feature>
<dbReference type="PANTHER" id="PTHR37984:SF5">
    <property type="entry name" value="PROTEIN NYNRIN-LIKE"/>
    <property type="match status" value="1"/>
</dbReference>
<dbReference type="CDD" id="cd01647">
    <property type="entry name" value="RT_LTR"/>
    <property type="match status" value="1"/>
</dbReference>
<dbReference type="GO" id="GO:0003677">
    <property type="term" value="F:DNA binding"/>
    <property type="evidence" value="ECO:0007669"/>
    <property type="project" value="UniProtKB-KW"/>
</dbReference>
<dbReference type="GO" id="GO:0015074">
    <property type="term" value="P:DNA integration"/>
    <property type="evidence" value="ECO:0007669"/>
    <property type="project" value="UniProtKB-KW"/>
</dbReference>
<dbReference type="EC" id="2.7.7.49" evidence="1"/>
<dbReference type="InterPro" id="IPR050951">
    <property type="entry name" value="Retrovirus_Pol_polyprotein"/>
</dbReference>
<proteinExistence type="predicted"/>
<dbReference type="SUPFAM" id="SSF53098">
    <property type="entry name" value="Ribonuclease H-like"/>
    <property type="match status" value="1"/>
</dbReference>
<evidence type="ECO:0000256" key="3">
    <source>
        <dbReference type="ARBA" id="ARBA00022679"/>
    </source>
</evidence>
<dbReference type="AlphaFoldDB" id="U6LVD4"/>
<evidence type="ECO:0000256" key="1">
    <source>
        <dbReference type="ARBA" id="ARBA00012493"/>
    </source>
</evidence>
<keyword evidence="7" id="KW-0064">Aspartyl protease</keyword>
<evidence type="ECO:0000256" key="9">
    <source>
        <dbReference type="ARBA" id="ARBA00022801"/>
    </source>
</evidence>
<evidence type="ECO:0000256" key="11">
    <source>
        <dbReference type="ARBA" id="ARBA00022908"/>
    </source>
</evidence>
<dbReference type="VEuPathDB" id="ToxoDB:EBH_0079940"/>
<keyword evidence="6" id="KW-0479">Metal-binding</keyword>
<evidence type="ECO:0000313" key="19">
    <source>
        <dbReference type="Proteomes" id="UP000030750"/>
    </source>
</evidence>
<dbReference type="GO" id="GO:0006310">
    <property type="term" value="P:DNA recombination"/>
    <property type="evidence" value="ECO:0007669"/>
    <property type="project" value="UniProtKB-KW"/>
</dbReference>
<dbReference type="Gene3D" id="3.30.420.10">
    <property type="entry name" value="Ribonuclease H-like superfamily/Ribonuclease H"/>
    <property type="match status" value="1"/>
</dbReference>
<keyword evidence="11" id="KW-0229">DNA integration</keyword>
<dbReference type="InterPro" id="IPR041588">
    <property type="entry name" value="Integrase_H2C2"/>
</dbReference>
<dbReference type="Pfam" id="PF00078">
    <property type="entry name" value="RVT_1"/>
    <property type="match status" value="1"/>
</dbReference>
<keyword evidence="10" id="KW-0460">Magnesium</keyword>
<dbReference type="OrthoDB" id="2013610at2759"/>
<dbReference type="PROSITE" id="PS50994">
    <property type="entry name" value="INTEGRASE"/>
    <property type="match status" value="1"/>
</dbReference>
<feature type="compositionally biased region" description="Pro residues" evidence="16">
    <location>
        <begin position="761"/>
        <end position="781"/>
    </location>
</feature>
<dbReference type="GO" id="GO:0004190">
    <property type="term" value="F:aspartic-type endopeptidase activity"/>
    <property type="evidence" value="ECO:0007669"/>
    <property type="project" value="UniProtKB-KW"/>
</dbReference>
<keyword evidence="2" id="KW-0645">Protease</keyword>
<dbReference type="FunFam" id="3.30.420.10:FF:000032">
    <property type="entry name" value="Retrovirus-related Pol polyprotein from transposon 297-like Protein"/>
    <property type="match status" value="1"/>
</dbReference>
<dbReference type="InterPro" id="IPR021109">
    <property type="entry name" value="Peptidase_aspartic_dom_sf"/>
</dbReference>
<dbReference type="GO" id="GO:0003887">
    <property type="term" value="F:DNA-directed DNA polymerase activity"/>
    <property type="evidence" value="ECO:0007669"/>
    <property type="project" value="UniProtKB-KW"/>
</dbReference>
<keyword evidence="19" id="KW-1185">Reference proteome</keyword>
<evidence type="ECO:0000256" key="13">
    <source>
        <dbReference type="ARBA" id="ARBA00022932"/>
    </source>
</evidence>
<evidence type="ECO:0000256" key="7">
    <source>
        <dbReference type="ARBA" id="ARBA00022750"/>
    </source>
</evidence>
<feature type="region of interest" description="Disordered" evidence="16">
    <location>
        <begin position="31"/>
        <end position="102"/>
    </location>
</feature>
<evidence type="ECO:0000256" key="8">
    <source>
        <dbReference type="ARBA" id="ARBA00022759"/>
    </source>
</evidence>
<dbReference type="Gene3D" id="3.30.70.270">
    <property type="match status" value="2"/>
</dbReference>
<evidence type="ECO:0000256" key="16">
    <source>
        <dbReference type="SAM" id="MobiDB-lite"/>
    </source>
</evidence>
<keyword evidence="9" id="KW-0378">Hydrolase</keyword>
<dbReference type="Pfam" id="PF17921">
    <property type="entry name" value="Integrase_H2C2"/>
    <property type="match status" value="1"/>
</dbReference>
<dbReference type="Pfam" id="PF24626">
    <property type="entry name" value="SH3_Tf2-1"/>
    <property type="match status" value="1"/>
</dbReference>
<evidence type="ECO:0000256" key="4">
    <source>
        <dbReference type="ARBA" id="ARBA00022695"/>
    </source>
</evidence>
<dbReference type="Gene3D" id="2.40.70.10">
    <property type="entry name" value="Acid Proteases"/>
    <property type="match status" value="1"/>
</dbReference>
<gene>
    <name evidence="18" type="ORF">EBH_0079940</name>
</gene>
<evidence type="ECO:0000256" key="6">
    <source>
        <dbReference type="ARBA" id="ARBA00022723"/>
    </source>
</evidence>
<feature type="compositionally biased region" description="Gly residues" evidence="16">
    <location>
        <begin position="62"/>
        <end position="72"/>
    </location>
</feature>
<keyword evidence="12" id="KW-0695">RNA-directed DNA polymerase</keyword>
<dbReference type="CDD" id="cd09274">
    <property type="entry name" value="RNase_HI_RT_Ty3"/>
    <property type="match status" value="1"/>
</dbReference>
<keyword evidence="3" id="KW-0808">Transferase</keyword>
<protein>
    <recommendedName>
        <fullName evidence="1">RNA-directed DNA polymerase</fullName>
        <ecNumber evidence="1">2.7.7.49</ecNumber>
    </recommendedName>
</protein>
<keyword evidence="8" id="KW-0255">Endonuclease</keyword>
<dbReference type="GO" id="GO:0046872">
    <property type="term" value="F:metal ion binding"/>
    <property type="evidence" value="ECO:0007669"/>
    <property type="project" value="UniProtKB-KW"/>
</dbReference>
<evidence type="ECO:0000256" key="10">
    <source>
        <dbReference type="ARBA" id="ARBA00022842"/>
    </source>
</evidence>
<evidence type="ECO:0000256" key="5">
    <source>
        <dbReference type="ARBA" id="ARBA00022722"/>
    </source>
</evidence>
<dbReference type="Pfam" id="PF00665">
    <property type="entry name" value="rve"/>
    <property type="match status" value="1"/>
</dbReference>
<keyword evidence="15" id="KW-0233">DNA recombination</keyword>
<dbReference type="SUPFAM" id="SSF56672">
    <property type="entry name" value="DNA/RNA polymerases"/>
    <property type="match status" value="1"/>
</dbReference>
<dbReference type="PANTHER" id="PTHR37984">
    <property type="entry name" value="PROTEIN CBG26694"/>
    <property type="match status" value="1"/>
</dbReference>
<feature type="compositionally biased region" description="Low complexity" evidence="16">
    <location>
        <begin position="748"/>
        <end position="760"/>
    </location>
</feature>
<dbReference type="CDD" id="cd00303">
    <property type="entry name" value="retropepsin_like"/>
    <property type="match status" value="1"/>
</dbReference>
<dbReference type="InterPro" id="IPR041373">
    <property type="entry name" value="RT_RNaseH"/>
</dbReference>
<dbReference type="InterPro" id="IPR043502">
    <property type="entry name" value="DNA/RNA_pol_sf"/>
</dbReference>
<dbReference type="Pfam" id="PF13650">
    <property type="entry name" value="Asp_protease_2"/>
    <property type="match status" value="1"/>
</dbReference>
<dbReference type="EMBL" id="HG713679">
    <property type="protein sequence ID" value="CDJ54096.1"/>
    <property type="molecule type" value="Genomic_DNA"/>
</dbReference>
<dbReference type="InterPro" id="IPR000477">
    <property type="entry name" value="RT_dom"/>
</dbReference>
<accession>U6LVD4</accession>
<reference evidence="18" key="2">
    <citation type="submission" date="2013-10" db="EMBL/GenBank/DDBJ databases">
        <authorList>
            <person name="Aslett M."/>
        </authorList>
    </citation>
    <scope>NUCLEOTIDE SEQUENCE [LARGE SCALE GENOMIC DNA]</scope>
    <source>
        <strain evidence="18">Houghton</strain>
    </source>
</reference>
<evidence type="ECO:0000256" key="2">
    <source>
        <dbReference type="ARBA" id="ARBA00022670"/>
    </source>
</evidence>
<dbReference type="InterPro" id="IPR012337">
    <property type="entry name" value="RNaseH-like_sf"/>
</dbReference>
<evidence type="ECO:0000256" key="12">
    <source>
        <dbReference type="ARBA" id="ARBA00022918"/>
    </source>
</evidence>
<dbReference type="InterPro" id="IPR056924">
    <property type="entry name" value="SH3_Tf2-1"/>
</dbReference>
<sequence length="1270" mass="141203">MQTKLTGGNVCLVATGPNAISVSPNWRRRILPEWKPNTPEEDIGRTPRAAEGTDAPSRTGDEGTGNDQGGIGNPARKPTRKAAQQKAPQRNEEEGAADLPWWHEGTAPERTHEYYESLCGTGKTAVLQLEIVGQECEGLLDTGTSHSFIRPAAVEQLGLRVRIIHEACSFTVANGEVLRIDRIVPRLSMLCGGECFTGDFLHYQAAIREPDAKSAATAAPAADDTEDSPWPTAKLTYTEFGNWSRGHDALRLPPQMLTVLQQHRLLFPDSLPDGLPPKRPYDHRILLLPGKLPTKAPIYKMPPDHLSYHTKEIVRLTAKGWVGPTYSPICAPTIMVDKHDDGSGERKMRMVVNYQALNTLTIAPEFPMPSVHTILEMLGGATYFSTLDLEAGFHQIRMAKEDRWKTAFRSVQGLFKYKVMPFGLKGAPATFQANINAYLQPPLGHGVITYLDDVLIYSPSLGAAGIKPSADKVEAILLWPDVPSTEAQVRQFLGTVSYCRMFMGPRYADTARPLVELTRKGIPFAWGSSHTTAVRQLKRLLAEYTTLQVPDSTRPYTLYTDASGYAVGAVLEQDGKPVGFLSQVMSPAQQGYSIYDQELLALVTTLDKWHHLLRGTKVKAYTDHQALTYLQPMNAQKPLRRRTARWLDFLAEFPDLTITSLHGTRNRIADALSHHPQHVPADPTTPVISSLTPVSSCDVPPTARYSTRAKSRDFRAEAGLRPSRPRQTVPSTTPPLSPADPAPPSLSPAPSADIPADAPDPASPPLDLPPPPEPSEPPPVRPSGADPLTPQRWEAAYPLCPHFREAFSAARQRDGEEVSHELLGRRYTFRFRSPHLHICINGLWPICVPTLPEFLPHVVYRHHDHVTPGHRGQKKTFLSLSKLYYWPGIRAYTTAYVESSVQCRGSKALSQKPAGLLQPVLVPSSRWSHVSLDFITDLPPTPRGHDSILVIVDSLSKMAHFIPTKKTASAADTVELFADRLIRYRGFPDVLISDRDPRFQSLLWQQLCHRLHIKRAISSAYHPQSDGQTERVNRTLEQMLRTYIQTDEREWERLLPALEFAYNTTSHSFTELIPIEVMIGQNPLTAADLGVVGNLAPTLTPPVTKLFRQLCDRAQSHILKAKWHQKMRADARRRGVQYNPGELVWVSSCNLRGLNQCSKFELRFRGPFSVVERIGQVAYRVALPPTYTCHNVSHVSHLVPDRPRDPQITSKEAAVGWRPLTEQPGSPTDLYEADYILTEQPGSPTDLYEADYILSQRGTGAALSTCGSRR</sequence>
<feature type="domain" description="Integrase catalytic" evidence="17">
    <location>
        <begin position="919"/>
        <end position="1082"/>
    </location>
</feature>
<dbReference type="GO" id="GO:0006508">
    <property type="term" value="P:proteolysis"/>
    <property type="evidence" value="ECO:0007669"/>
    <property type="project" value="UniProtKB-KW"/>
</dbReference>